<evidence type="ECO:0000313" key="3">
    <source>
        <dbReference type="Proteomes" id="UP001596074"/>
    </source>
</evidence>
<name>A0ABW0ZTT4_9ACTN</name>
<gene>
    <name evidence="2" type="ORF">ACFPZN_09085</name>
</gene>
<organism evidence="2 3">
    <name type="scientific">Actinomadura rugatobispora</name>
    <dbReference type="NCBI Taxonomy" id="1994"/>
    <lineage>
        <taxon>Bacteria</taxon>
        <taxon>Bacillati</taxon>
        <taxon>Actinomycetota</taxon>
        <taxon>Actinomycetes</taxon>
        <taxon>Streptosporangiales</taxon>
        <taxon>Thermomonosporaceae</taxon>
        <taxon>Actinomadura</taxon>
    </lineage>
</organism>
<keyword evidence="3" id="KW-1185">Reference proteome</keyword>
<dbReference type="InterPro" id="IPR052512">
    <property type="entry name" value="4CMD/NDH-1_regulator"/>
</dbReference>
<dbReference type="PANTHER" id="PTHR33570">
    <property type="entry name" value="4-CARBOXYMUCONOLACTONE DECARBOXYLASE FAMILY PROTEIN"/>
    <property type="match status" value="1"/>
</dbReference>
<dbReference type="Proteomes" id="UP001596074">
    <property type="component" value="Unassembled WGS sequence"/>
</dbReference>
<comment type="caution">
    <text evidence="2">The sequence shown here is derived from an EMBL/GenBank/DDBJ whole genome shotgun (WGS) entry which is preliminary data.</text>
</comment>
<proteinExistence type="predicted"/>
<accession>A0ABW0ZTT4</accession>
<dbReference type="SUPFAM" id="SSF69118">
    <property type="entry name" value="AhpD-like"/>
    <property type="match status" value="1"/>
</dbReference>
<dbReference type="InterPro" id="IPR003779">
    <property type="entry name" value="CMD-like"/>
</dbReference>
<dbReference type="Pfam" id="PF02627">
    <property type="entry name" value="CMD"/>
    <property type="match status" value="1"/>
</dbReference>
<dbReference type="RefSeq" id="WP_378281383.1">
    <property type="nucleotide sequence ID" value="NZ_JBHSON010000010.1"/>
</dbReference>
<dbReference type="EMBL" id="JBHSON010000010">
    <property type="protein sequence ID" value="MFC5745758.1"/>
    <property type="molecule type" value="Genomic_DNA"/>
</dbReference>
<dbReference type="PANTHER" id="PTHR33570:SF2">
    <property type="entry name" value="CARBOXYMUCONOLACTONE DECARBOXYLASE-LIKE DOMAIN-CONTAINING PROTEIN"/>
    <property type="match status" value="1"/>
</dbReference>
<evidence type="ECO:0000259" key="1">
    <source>
        <dbReference type="Pfam" id="PF02627"/>
    </source>
</evidence>
<protein>
    <submittedName>
        <fullName evidence="2">Carboxymuconolactone decarboxylase family protein</fullName>
    </submittedName>
</protein>
<dbReference type="Gene3D" id="1.20.1290.10">
    <property type="entry name" value="AhpD-like"/>
    <property type="match status" value="1"/>
</dbReference>
<evidence type="ECO:0000313" key="2">
    <source>
        <dbReference type="EMBL" id="MFC5745758.1"/>
    </source>
</evidence>
<dbReference type="InterPro" id="IPR029032">
    <property type="entry name" value="AhpD-like"/>
</dbReference>
<sequence length="139" mass="15129">MSADTLPDQDLHDEGMKVRREVLGSEYVDAATSHVDDLTVEFQRFMTTYCWGEIWTDDRLARAQHSLVVLGVTAALGKTREFEIHSRGALRNGLTPEQLTAVVRQVAVYAGVPAAVSILPSARAAIADHEREVADAGPA</sequence>
<reference evidence="3" key="1">
    <citation type="journal article" date="2019" name="Int. J. Syst. Evol. Microbiol.">
        <title>The Global Catalogue of Microorganisms (GCM) 10K type strain sequencing project: providing services to taxonomists for standard genome sequencing and annotation.</title>
        <authorList>
            <consortium name="The Broad Institute Genomics Platform"/>
            <consortium name="The Broad Institute Genome Sequencing Center for Infectious Disease"/>
            <person name="Wu L."/>
            <person name="Ma J."/>
        </authorList>
    </citation>
    <scope>NUCLEOTIDE SEQUENCE [LARGE SCALE GENOMIC DNA]</scope>
    <source>
        <strain evidence="3">KCTC 42087</strain>
    </source>
</reference>
<feature type="domain" description="Carboxymuconolactone decarboxylase-like" evidence="1">
    <location>
        <begin position="41"/>
        <end position="122"/>
    </location>
</feature>